<evidence type="ECO:0000313" key="2">
    <source>
        <dbReference type="EMBL" id="GBE87544.1"/>
    </source>
</evidence>
<comment type="caution">
    <text evidence="2">The sequence shown here is derived from an EMBL/GenBank/DDBJ whole genome shotgun (WGS) entry which is preliminary data.</text>
</comment>
<accession>A0A401GZF2</accession>
<feature type="compositionally biased region" description="Basic and acidic residues" evidence="1">
    <location>
        <begin position="336"/>
        <end position="353"/>
    </location>
</feature>
<feature type="compositionally biased region" description="Polar residues" evidence="1">
    <location>
        <begin position="586"/>
        <end position="605"/>
    </location>
</feature>
<dbReference type="RefSeq" id="XP_027618457.1">
    <property type="nucleotide sequence ID" value="XM_027762656.1"/>
</dbReference>
<feature type="compositionally biased region" description="Low complexity" evidence="1">
    <location>
        <begin position="354"/>
        <end position="388"/>
    </location>
</feature>
<organism evidence="2 3">
    <name type="scientific">Sparassis crispa</name>
    <dbReference type="NCBI Taxonomy" id="139825"/>
    <lineage>
        <taxon>Eukaryota</taxon>
        <taxon>Fungi</taxon>
        <taxon>Dikarya</taxon>
        <taxon>Basidiomycota</taxon>
        <taxon>Agaricomycotina</taxon>
        <taxon>Agaricomycetes</taxon>
        <taxon>Polyporales</taxon>
        <taxon>Sparassidaceae</taxon>
        <taxon>Sparassis</taxon>
    </lineage>
</organism>
<gene>
    <name evidence="2" type="ORF">SCP_1102210</name>
</gene>
<dbReference type="GeneID" id="38784461"/>
<feature type="compositionally biased region" description="Polar residues" evidence="1">
    <location>
        <begin position="513"/>
        <end position="530"/>
    </location>
</feature>
<feature type="compositionally biased region" description="Basic and acidic residues" evidence="1">
    <location>
        <begin position="427"/>
        <end position="436"/>
    </location>
</feature>
<dbReference type="InParanoid" id="A0A401GZF2"/>
<feature type="compositionally biased region" description="Basic and acidic residues" evidence="1">
    <location>
        <begin position="557"/>
        <end position="569"/>
    </location>
</feature>
<feature type="compositionally biased region" description="Low complexity" evidence="1">
    <location>
        <begin position="416"/>
        <end position="425"/>
    </location>
</feature>
<dbReference type="AlphaFoldDB" id="A0A401GZF2"/>
<reference evidence="2 3" key="1">
    <citation type="journal article" date="2018" name="Sci. Rep.">
        <title>Genome sequence of the cauliflower mushroom Sparassis crispa (Hanabiratake) and its association with beneficial usage.</title>
        <authorList>
            <person name="Kiyama R."/>
            <person name="Furutani Y."/>
            <person name="Kawaguchi K."/>
            <person name="Nakanishi T."/>
        </authorList>
    </citation>
    <scope>NUCLEOTIDE SEQUENCE [LARGE SCALE GENOMIC DNA]</scope>
</reference>
<feature type="compositionally biased region" description="Low complexity" evidence="1">
    <location>
        <begin position="297"/>
        <end position="334"/>
    </location>
</feature>
<evidence type="ECO:0000256" key="1">
    <source>
        <dbReference type="SAM" id="MobiDB-lite"/>
    </source>
</evidence>
<feature type="compositionally biased region" description="Basic and acidic residues" evidence="1">
    <location>
        <begin position="132"/>
        <end position="141"/>
    </location>
</feature>
<feature type="compositionally biased region" description="Low complexity" evidence="1">
    <location>
        <begin position="679"/>
        <end position="711"/>
    </location>
</feature>
<sequence length="812" mass="88336">MSWRNQYQVWTQPQNAPAGWAGSWPPTAPAGYPGPPPLPAGVNVNPQQWVSGQWMFNPMYRGPVSSTQGSFQMWAAHPSWGPGVAHASAAAAAATNYNPYKRIPNRGDAEYWKTKLLDNPLGLENMHIRDDTPQEERHVKDSPNGVPHTPWVWVPRELGKPEDGNSSDPRSAQSVSAAPAAPAQPPHTRDASRAPDSHPRANTHDGLSHAPPLTHTHAQERSASQPLVTPRHPHKLYGPFPPTQSFANEGSSPPGYPPDSQRNPTSGKPPTVAPRAPPIIAQGGVIPPPPEPLPPGSAASYAAYQHQQQLKQQQQQQQQQTQRQPQQQFQQHQRTQSRDVSPRQSEQTRDTRTSPRVSVSTASAAAAAAAASRVPVSSTSSASKSQSHSRSEAFSTRLDLHPTFSTSIVRTPDHYSAASSTTPTRRSSHDDADRTPSRPPVSPYSHGPIYGPPTPTRSNSTPSRHSSTASTTASSASSAMNVTPSILTSVSSFSEEPAALLSPLVGIPAPHTPNGSSPSSRQLTRSQTYPFESIPEGRATQPHTPEARTPRTPRTPRPPEREREQDRDPNATPHVVPRTPTHVTPDASSRQLSRSQTYPSLDSSPQPSPTHAPSRSRPSPSSEHTRQLSRSQTFPMLDPSPQPSPTHTRSRSRGPSPSEHARHLSSTSSNPLPAPPRPSTYVSSASFSSSMSSTQQSHHTHTTSVSAAASAAHNRSLYIERRIGYWNRRGDHLIVEKDRQFIVYAPRSLANPSDLAQYPTPTEGFMDQFGNKIKYDPTVPELSESLPLHGEPPKQPYDRFVHYMSVYTGGQQ</sequence>
<dbReference type="Proteomes" id="UP000287166">
    <property type="component" value="Unassembled WGS sequence"/>
</dbReference>
<dbReference type="OrthoDB" id="3255291at2759"/>
<proteinExistence type="predicted"/>
<feature type="region of interest" description="Disordered" evidence="1">
    <location>
        <begin position="504"/>
        <end position="711"/>
    </location>
</feature>
<feature type="compositionally biased region" description="Low complexity" evidence="1">
    <location>
        <begin position="609"/>
        <end position="622"/>
    </location>
</feature>
<feature type="compositionally biased region" description="Low complexity" evidence="1">
    <location>
        <begin position="456"/>
        <end position="479"/>
    </location>
</feature>
<name>A0A401GZF2_9APHY</name>
<feature type="compositionally biased region" description="Basic and acidic residues" evidence="1">
    <location>
        <begin position="187"/>
        <end position="207"/>
    </location>
</feature>
<feature type="compositionally biased region" description="Low complexity" evidence="1">
    <location>
        <begin position="171"/>
        <end position="181"/>
    </location>
</feature>
<feature type="region of interest" description="Disordered" evidence="1">
    <location>
        <begin position="132"/>
        <end position="481"/>
    </location>
</feature>
<dbReference type="STRING" id="139825.A0A401GZF2"/>
<feature type="compositionally biased region" description="Pro residues" evidence="1">
    <location>
        <begin position="286"/>
        <end position="295"/>
    </location>
</feature>
<keyword evidence="3" id="KW-1185">Reference proteome</keyword>
<evidence type="ECO:0000313" key="3">
    <source>
        <dbReference type="Proteomes" id="UP000287166"/>
    </source>
</evidence>
<protein>
    <submittedName>
        <fullName evidence="2">Uncharacterized protein</fullName>
    </submittedName>
</protein>
<dbReference type="EMBL" id="BFAD01000011">
    <property type="protein sequence ID" value="GBE87544.1"/>
    <property type="molecule type" value="Genomic_DNA"/>
</dbReference>